<name>A0A6C0CQM7_9ZZZZ</name>
<organism evidence="1">
    <name type="scientific">viral metagenome</name>
    <dbReference type="NCBI Taxonomy" id="1070528"/>
    <lineage>
        <taxon>unclassified sequences</taxon>
        <taxon>metagenomes</taxon>
        <taxon>organismal metagenomes</taxon>
    </lineage>
</organism>
<dbReference type="AlphaFoldDB" id="A0A6C0CQM7"/>
<protein>
    <submittedName>
        <fullName evidence="1">Uncharacterized protein</fullName>
    </submittedName>
</protein>
<dbReference type="EMBL" id="MN739471">
    <property type="protein sequence ID" value="QHT06603.1"/>
    <property type="molecule type" value="Genomic_DNA"/>
</dbReference>
<evidence type="ECO:0000313" key="1">
    <source>
        <dbReference type="EMBL" id="QHT06603.1"/>
    </source>
</evidence>
<sequence>MSFTRFHDDPCRIHKQLQESTGPGRYMLDVPGNGPKPCFMEDPFIRLQKWGANLQTNTINLESELQGRTKKLNGFDGENYKTNTFVSKPIQYPVCQPTTNQSRATHPAWLYKDLEQNNFSILPLNPQENTCIPFQNNLNTRLLERDYFKPRPPKCLFNEPGNLNTAPFNSQAKMTKSCNKLGVCGTF</sequence>
<reference evidence="1" key="1">
    <citation type="journal article" date="2020" name="Nature">
        <title>Giant virus diversity and host interactions through global metagenomics.</title>
        <authorList>
            <person name="Schulz F."/>
            <person name="Roux S."/>
            <person name="Paez-Espino D."/>
            <person name="Jungbluth S."/>
            <person name="Walsh D.A."/>
            <person name="Denef V.J."/>
            <person name="McMahon K.D."/>
            <person name="Konstantinidis K.T."/>
            <person name="Eloe-Fadrosh E.A."/>
            <person name="Kyrpides N.C."/>
            <person name="Woyke T."/>
        </authorList>
    </citation>
    <scope>NUCLEOTIDE SEQUENCE</scope>
    <source>
        <strain evidence="1">GVMAG-M-3300021425-30</strain>
    </source>
</reference>
<accession>A0A6C0CQM7</accession>
<proteinExistence type="predicted"/>